<dbReference type="RefSeq" id="WP_129603341.1">
    <property type="nucleotide sequence ID" value="NZ_SBLB01000005.1"/>
</dbReference>
<accession>A0A4Q2UHJ2</accession>
<keyword evidence="1" id="KW-0472">Membrane</keyword>
<keyword evidence="1" id="KW-0812">Transmembrane</keyword>
<keyword evidence="1" id="KW-1133">Transmembrane helix</keyword>
<reference evidence="2 3" key="1">
    <citation type="submission" date="2019-01" db="EMBL/GenBank/DDBJ databases">
        <title>Spirosoma flava sp. nov., a propanil-degrading bacterium isolated from herbicide-contaminated soil.</title>
        <authorList>
            <person name="Zhang L."/>
            <person name="Jiang J.-D."/>
        </authorList>
    </citation>
    <scope>NUCLEOTIDE SEQUENCE [LARGE SCALE GENOMIC DNA]</scope>
    <source>
        <strain evidence="2 3">TY50</strain>
    </source>
</reference>
<evidence type="ECO:0000313" key="3">
    <source>
        <dbReference type="Proteomes" id="UP000290407"/>
    </source>
</evidence>
<comment type="caution">
    <text evidence="2">The sequence shown here is derived from an EMBL/GenBank/DDBJ whole genome shotgun (WGS) entry which is preliminary data.</text>
</comment>
<dbReference type="Proteomes" id="UP000290407">
    <property type="component" value="Unassembled WGS sequence"/>
</dbReference>
<feature type="transmembrane region" description="Helical" evidence="1">
    <location>
        <begin position="42"/>
        <end position="63"/>
    </location>
</feature>
<evidence type="ECO:0000256" key="1">
    <source>
        <dbReference type="SAM" id="Phobius"/>
    </source>
</evidence>
<feature type="transmembrane region" description="Helical" evidence="1">
    <location>
        <begin position="218"/>
        <end position="242"/>
    </location>
</feature>
<feature type="transmembrane region" description="Helical" evidence="1">
    <location>
        <begin position="392"/>
        <end position="410"/>
    </location>
</feature>
<feature type="transmembrane region" description="Helical" evidence="1">
    <location>
        <begin position="262"/>
        <end position="284"/>
    </location>
</feature>
<feature type="transmembrane region" description="Helical" evidence="1">
    <location>
        <begin position="344"/>
        <end position="362"/>
    </location>
</feature>
<protein>
    <recommendedName>
        <fullName evidence="4">O-antigen ligase domain-containing protein</fullName>
    </recommendedName>
</protein>
<feature type="transmembrane region" description="Helical" evidence="1">
    <location>
        <begin position="96"/>
        <end position="116"/>
    </location>
</feature>
<sequence length="419" mass="48272">MKLPLAISIENITSINKIIFSILLIEMFLGGSGRFTEITSFFTLRMALWLTGLSIVSAHIIICRKVRKNIVIVIAAYLLSMLFSSLLGIVNGVNSTFLFLDIKQFCFFIIILYFSLSINSERDIETVVRLLKRSSLILALLHVTIVFFVVLDIFNFGQVWYFFNIYATGQSDIDNPVSNEVFFKGSYGFIYYKGDFYLCVGLFFWIDSGIKNWKNRISVLVISFAIFLTGTRGFVLMVVLTYLVSWFVNIKNIKMLLRNKSILALITFVITCFLLALYIFNLEYSQYIGDKEESDAIRFIQISQVVDEIDFISIIFGHGFGYGIPIRNSHMEIAYLEILHKQGIIGLSLWLLLLVYIHRLYLLTKGEKFSRPFWLAVLFTYLLSATNPYVNHPLGFTLLSLCLVVYSVYYKNRQFEGKI</sequence>
<feature type="transmembrane region" description="Helical" evidence="1">
    <location>
        <begin position="70"/>
        <end position="90"/>
    </location>
</feature>
<feature type="transmembrane region" description="Helical" evidence="1">
    <location>
        <begin position="136"/>
        <end position="163"/>
    </location>
</feature>
<feature type="transmembrane region" description="Helical" evidence="1">
    <location>
        <begin position="189"/>
        <end position="206"/>
    </location>
</feature>
<gene>
    <name evidence="2" type="ORF">EQG79_19555</name>
</gene>
<name>A0A4Q2UHJ2_9BACT</name>
<dbReference type="AlphaFoldDB" id="A0A4Q2UHJ2"/>
<feature type="transmembrane region" description="Helical" evidence="1">
    <location>
        <begin position="12"/>
        <end position="30"/>
    </location>
</feature>
<evidence type="ECO:0000313" key="2">
    <source>
        <dbReference type="EMBL" id="RYC68546.1"/>
    </source>
</evidence>
<proteinExistence type="predicted"/>
<keyword evidence="3" id="KW-1185">Reference proteome</keyword>
<evidence type="ECO:0008006" key="4">
    <source>
        <dbReference type="Google" id="ProtNLM"/>
    </source>
</evidence>
<organism evidence="2 3">
    <name type="scientific">Spirosoma sordidisoli</name>
    <dbReference type="NCBI Taxonomy" id="2502893"/>
    <lineage>
        <taxon>Bacteria</taxon>
        <taxon>Pseudomonadati</taxon>
        <taxon>Bacteroidota</taxon>
        <taxon>Cytophagia</taxon>
        <taxon>Cytophagales</taxon>
        <taxon>Cytophagaceae</taxon>
        <taxon>Spirosoma</taxon>
    </lineage>
</organism>
<dbReference type="EMBL" id="SBLB01000005">
    <property type="protein sequence ID" value="RYC68546.1"/>
    <property type="molecule type" value="Genomic_DNA"/>
</dbReference>